<comment type="caution">
    <text evidence="2">The sequence shown here is derived from an EMBL/GenBank/DDBJ whole genome shotgun (WGS) entry which is preliminary data.</text>
</comment>
<sequence>MWECIIINDGSTDNTEQVAKSLCYKDKRVKYITQENEGVCVARNNAISQSSGEYILCLDADDQISSNFLEETVTLIESNTNIKIVTSTIYYYGGKQGQLIPKSYNLDIILAENQIVITSLFRRSDYDSVNGFSLYMREGLEDWEFWIKLLKNGGIVKCASNAIFYYRIKKNSRNDSIDLEKANKLRHKIWQNNKELFSKHFLNPMLSMEYNRITNSREYKLGQFLLRPIRKLIR</sequence>
<dbReference type="PANTHER" id="PTHR43685:SF2">
    <property type="entry name" value="GLYCOSYLTRANSFERASE 2-LIKE DOMAIN-CONTAINING PROTEIN"/>
    <property type="match status" value="1"/>
</dbReference>
<dbReference type="AlphaFoldDB" id="A0A645G0Z6"/>
<dbReference type="InterPro" id="IPR050834">
    <property type="entry name" value="Glycosyltransf_2"/>
</dbReference>
<gene>
    <name evidence="2" type="ORF">SDC9_167887</name>
</gene>
<dbReference type="InterPro" id="IPR029044">
    <property type="entry name" value="Nucleotide-diphossugar_trans"/>
</dbReference>
<dbReference type="SUPFAM" id="SSF53448">
    <property type="entry name" value="Nucleotide-diphospho-sugar transferases"/>
    <property type="match status" value="1"/>
</dbReference>
<evidence type="ECO:0000313" key="2">
    <source>
        <dbReference type="EMBL" id="MPN20508.1"/>
    </source>
</evidence>
<dbReference type="GO" id="GO:0044010">
    <property type="term" value="P:single-species biofilm formation"/>
    <property type="evidence" value="ECO:0007669"/>
    <property type="project" value="TreeGrafter"/>
</dbReference>
<accession>A0A645G0Z6</accession>
<protein>
    <recommendedName>
        <fullName evidence="1">Glycosyltransferase 2-like domain-containing protein</fullName>
    </recommendedName>
</protein>
<evidence type="ECO:0000259" key="1">
    <source>
        <dbReference type="Pfam" id="PF00535"/>
    </source>
</evidence>
<dbReference type="EMBL" id="VSSQ01068294">
    <property type="protein sequence ID" value="MPN20508.1"/>
    <property type="molecule type" value="Genomic_DNA"/>
</dbReference>
<reference evidence="2" key="1">
    <citation type="submission" date="2019-08" db="EMBL/GenBank/DDBJ databases">
        <authorList>
            <person name="Kucharzyk K."/>
            <person name="Murdoch R.W."/>
            <person name="Higgins S."/>
            <person name="Loffler F."/>
        </authorList>
    </citation>
    <scope>NUCLEOTIDE SEQUENCE</scope>
</reference>
<name>A0A645G0Z6_9ZZZZ</name>
<dbReference type="InterPro" id="IPR001173">
    <property type="entry name" value="Glyco_trans_2-like"/>
</dbReference>
<dbReference type="CDD" id="cd00761">
    <property type="entry name" value="Glyco_tranf_GTA_type"/>
    <property type="match status" value="1"/>
</dbReference>
<dbReference type="Gene3D" id="3.90.550.10">
    <property type="entry name" value="Spore Coat Polysaccharide Biosynthesis Protein SpsA, Chain A"/>
    <property type="match status" value="1"/>
</dbReference>
<feature type="domain" description="Glycosyltransferase 2-like" evidence="1">
    <location>
        <begin position="2"/>
        <end position="140"/>
    </location>
</feature>
<dbReference type="PANTHER" id="PTHR43685">
    <property type="entry name" value="GLYCOSYLTRANSFERASE"/>
    <property type="match status" value="1"/>
</dbReference>
<organism evidence="2">
    <name type="scientific">bioreactor metagenome</name>
    <dbReference type="NCBI Taxonomy" id="1076179"/>
    <lineage>
        <taxon>unclassified sequences</taxon>
        <taxon>metagenomes</taxon>
        <taxon>ecological metagenomes</taxon>
    </lineage>
</organism>
<proteinExistence type="predicted"/>
<dbReference type="Pfam" id="PF00535">
    <property type="entry name" value="Glycos_transf_2"/>
    <property type="match status" value="1"/>
</dbReference>